<accession>A0A330L846</accession>
<dbReference type="InParanoid" id="A0A330L846"/>
<evidence type="ECO:0000313" key="6">
    <source>
        <dbReference type="Proteomes" id="UP000248168"/>
    </source>
</evidence>
<dbReference type="RefSeq" id="WP_121990306.1">
    <property type="nucleotide sequence ID" value="NZ_OUNR01000018.1"/>
</dbReference>
<name>A0A330L846_9BACT</name>
<dbReference type="SUPFAM" id="SSF102522">
    <property type="entry name" value="Bacterial fluorinating enzyme, N-terminal domain"/>
    <property type="match status" value="1"/>
</dbReference>
<dbReference type="EMBL" id="OUNR01000018">
    <property type="protein sequence ID" value="SPP66095.1"/>
    <property type="molecule type" value="Genomic_DNA"/>
</dbReference>
<evidence type="ECO:0008006" key="7">
    <source>
        <dbReference type="Google" id="ProtNLM"/>
    </source>
</evidence>
<dbReference type="InterPro" id="IPR046469">
    <property type="entry name" value="SAM_HAT_N"/>
</dbReference>
<comment type="similarity">
    <text evidence="2">Belongs to the SAM hydrolase / SAM-dependent halogenase family.</text>
</comment>
<dbReference type="OrthoDB" id="9792195at2"/>
<feature type="domain" description="S-adenosyl-l-methionine hydroxide adenosyltransferase C-terminal" evidence="4">
    <location>
        <begin position="176"/>
        <end position="259"/>
    </location>
</feature>
<protein>
    <recommendedName>
        <fullName evidence="7">Adenosyl-chloride synthase</fullName>
    </recommendedName>
</protein>
<dbReference type="InterPro" id="IPR046470">
    <property type="entry name" value="SAM_HAT_C"/>
</dbReference>
<evidence type="ECO:0000259" key="3">
    <source>
        <dbReference type="Pfam" id="PF01887"/>
    </source>
</evidence>
<dbReference type="Pfam" id="PF01887">
    <property type="entry name" value="SAM_HAT_N"/>
    <property type="match status" value="1"/>
</dbReference>
<dbReference type="PIRSF" id="PIRSF006779">
    <property type="entry name" value="UCP006779"/>
    <property type="match status" value="1"/>
</dbReference>
<evidence type="ECO:0000256" key="2">
    <source>
        <dbReference type="ARBA" id="ARBA00024035"/>
    </source>
</evidence>
<dbReference type="InterPro" id="IPR002747">
    <property type="entry name" value="SAM_OH_AdoTrfase"/>
</dbReference>
<gene>
    <name evidence="5" type="ORF">NITLEN_50135</name>
</gene>
<feature type="domain" description="S-adenosyl-l-methionine hydroxide adenosyltransferase N-terminal" evidence="3">
    <location>
        <begin position="8"/>
        <end position="153"/>
    </location>
</feature>
<reference evidence="6" key="1">
    <citation type="submission" date="2018-04" db="EMBL/GenBank/DDBJ databases">
        <authorList>
            <person name="Lucker S."/>
            <person name="Sakoula D."/>
        </authorList>
    </citation>
    <scope>NUCLEOTIDE SEQUENCE [LARGE SCALE GENOMIC DNA]</scope>
</reference>
<evidence type="ECO:0000313" key="5">
    <source>
        <dbReference type="EMBL" id="SPP66095.1"/>
    </source>
</evidence>
<dbReference type="InterPro" id="IPR023228">
    <property type="entry name" value="SAM_OH_AdoTrfase_N_sf"/>
</dbReference>
<dbReference type="InterPro" id="IPR023227">
    <property type="entry name" value="SAM_OH_AdoTrfase_C_sf"/>
</dbReference>
<dbReference type="Pfam" id="PF20257">
    <property type="entry name" value="SAM_HAT_C"/>
    <property type="match status" value="1"/>
</dbReference>
<dbReference type="Proteomes" id="UP000248168">
    <property type="component" value="Unassembled WGS sequence"/>
</dbReference>
<evidence type="ECO:0000256" key="1">
    <source>
        <dbReference type="ARBA" id="ARBA00022691"/>
    </source>
</evidence>
<keyword evidence="6" id="KW-1185">Reference proteome</keyword>
<organism evidence="5 6">
    <name type="scientific">Nitrospira lenta</name>
    <dbReference type="NCBI Taxonomy" id="1436998"/>
    <lineage>
        <taxon>Bacteria</taxon>
        <taxon>Pseudomonadati</taxon>
        <taxon>Nitrospirota</taxon>
        <taxon>Nitrospiria</taxon>
        <taxon>Nitrospirales</taxon>
        <taxon>Nitrospiraceae</taxon>
        <taxon>Nitrospira</taxon>
    </lineage>
</organism>
<proteinExistence type="inferred from homology"/>
<keyword evidence="1" id="KW-0949">S-adenosyl-L-methionine</keyword>
<dbReference type="AlphaFoldDB" id="A0A330L846"/>
<dbReference type="PANTHER" id="PTHR35092">
    <property type="entry name" value="CHLORINASE MJ1651"/>
    <property type="match status" value="1"/>
</dbReference>
<sequence>MPPAPSLITLLTDFGTKDYFVASMKGVILTIHPDARIEDVSHHITPHRIDEAAYCLQACYRAFPEGTVHVVVVDPGVGSRRRPILVKTGRYYFVAPDNGVLTPVLNMEEDVEVREIENQQYRLPSPGATFHGRDVFAPAAAWLAKGAALSSFGRLVPDPVRTNWPQPQVTTRTIIGEIVYIDRFGNLISNISRAQIEAGMIGQPEIRVGAHRSETLVANYSEGQGDVLHAVINSNGMLELFLKEKSASERLQIGVGAVVELNG</sequence>
<dbReference type="Gene3D" id="3.40.50.10790">
    <property type="entry name" value="S-adenosyl-l-methionine hydroxide adenosyltransferase, N-terminal"/>
    <property type="match status" value="1"/>
</dbReference>
<dbReference type="Gene3D" id="2.40.30.90">
    <property type="entry name" value="Bacterial fluorinating enzyme like"/>
    <property type="match status" value="1"/>
</dbReference>
<dbReference type="PANTHER" id="PTHR35092:SF1">
    <property type="entry name" value="CHLORINASE MJ1651"/>
    <property type="match status" value="1"/>
</dbReference>
<evidence type="ECO:0000259" key="4">
    <source>
        <dbReference type="Pfam" id="PF20257"/>
    </source>
</evidence>
<dbReference type="SUPFAM" id="SSF101852">
    <property type="entry name" value="Bacterial fluorinating enzyme, C-terminal domain"/>
    <property type="match status" value="1"/>
</dbReference>